<proteinExistence type="inferred from homology"/>
<comment type="cofactor">
    <cofactor evidence="1">
        <name>FAD</name>
        <dbReference type="ChEBI" id="CHEBI:57692"/>
    </cofactor>
</comment>
<evidence type="ECO:0000313" key="4">
    <source>
        <dbReference type="Proteomes" id="UP000054302"/>
    </source>
</evidence>
<dbReference type="SUPFAM" id="SSF51905">
    <property type="entry name" value="FAD/NAD(P)-binding domain"/>
    <property type="match status" value="1"/>
</dbReference>
<dbReference type="GeneID" id="27320848"/>
<dbReference type="InterPro" id="IPR051209">
    <property type="entry name" value="FAD-bind_Monooxygenase_sf"/>
</dbReference>
<evidence type="ECO:0000256" key="2">
    <source>
        <dbReference type="ARBA" id="ARBA00010139"/>
    </source>
</evidence>
<accession>A0A0D1ZMZ3</accession>
<dbReference type="Gene3D" id="3.50.50.60">
    <property type="entry name" value="FAD/NAD(P)-binding domain"/>
    <property type="match status" value="1"/>
</dbReference>
<dbReference type="OMA" id="EVKHEVT"/>
<dbReference type="HOGENOM" id="CLU_006937_1_1_1"/>
<name>A0A0D1ZMZ3_EXOME</name>
<dbReference type="RefSeq" id="XP_016226908.1">
    <property type="nucleotide sequence ID" value="XM_016367390.1"/>
</dbReference>
<dbReference type="PANTHER" id="PTHR42877:SF8">
    <property type="entry name" value="MONOOXYGENASE"/>
    <property type="match status" value="1"/>
</dbReference>
<sequence length="197" mass="22095">MQKEVHQMMIQQMKARLGPGHEELAAKLIPQWPPGCRRLTPGDQYLESLVKDNVKPVFDEIAEIDKTAVVTTDGTRHEVDVLVCATGFDVSFVPSFEIVGRNATQIADAWKDLPDAYLGLSAPNFPNYFMVCGPQGTLGNGSILPSVEVTCDYITSFLLKMQMERIASVEVKHEVTNEFQEHMHKFHQKTIDTSSWT</sequence>
<evidence type="ECO:0000256" key="1">
    <source>
        <dbReference type="ARBA" id="ARBA00001974"/>
    </source>
</evidence>
<keyword evidence="4" id="KW-1185">Reference proteome</keyword>
<dbReference type="Proteomes" id="UP000054302">
    <property type="component" value="Unassembled WGS sequence"/>
</dbReference>
<organism evidence="3 4">
    <name type="scientific">Exophiala mesophila</name>
    <name type="common">Black yeast-like fungus</name>
    <dbReference type="NCBI Taxonomy" id="212818"/>
    <lineage>
        <taxon>Eukaryota</taxon>
        <taxon>Fungi</taxon>
        <taxon>Dikarya</taxon>
        <taxon>Ascomycota</taxon>
        <taxon>Pezizomycotina</taxon>
        <taxon>Eurotiomycetes</taxon>
        <taxon>Chaetothyriomycetidae</taxon>
        <taxon>Chaetothyriales</taxon>
        <taxon>Herpotrichiellaceae</taxon>
        <taxon>Exophiala</taxon>
    </lineage>
</organism>
<evidence type="ECO:0000313" key="3">
    <source>
        <dbReference type="EMBL" id="KIV95334.1"/>
    </source>
</evidence>
<reference evidence="3 4" key="1">
    <citation type="submission" date="2015-01" db="EMBL/GenBank/DDBJ databases">
        <title>The Genome Sequence of Exophiala mesophila CBS40295.</title>
        <authorList>
            <consortium name="The Broad Institute Genomics Platform"/>
            <person name="Cuomo C."/>
            <person name="de Hoog S."/>
            <person name="Gorbushina A."/>
            <person name="Stielow B."/>
            <person name="Teixiera M."/>
            <person name="Abouelleil A."/>
            <person name="Chapman S.B."/>
            <person name="Priest M."/>
            <person name="Young S.K."/>
            <person name="Wortman J."/>
            <person name="Nusbaum C."/>
            <person name="Birren B."/>
        </authorList>
    </citation>
    <scope>NUCLEOTIDE SEQUENCE [LARGE SCALE GENOMIC DNA]</scope>
    <source>
        <strain evidence="3 4">CBS 40295</strain>
    </source>
</reference>
<dbReference type="InterPro" id="IPR036188">
    <property type="entry name" value="FAD/NAD-bd_sf"/>
</dbReference>
<dbReference type="PANTHER" id="PTHR42877">
    <property type="entry name" value="L-ORNITHINE N(5)-MONOOXYGENASE-RELATED"/>
    <property type="match status" value="1"/>
</dbReference>
<dbReference type="OrthoDB" id="4130824at2759"/>
<dbReference type="VEuPathDB" id="FungiDB:PV10_03003"/>
<dbReference type="STRING" id="212818.A0A0D1ZMZ3"/>
<protein>
    <submittedName>
        <fullName evidence="3">Uncharacterized protein</fullName>
    </submittedName>
</protein>
<comment type="similarity">
    <text evidence="2">Belongs to the FAD-binding monooxygenase family.</text>
</comment>
<dbReference type="AlphaFoldDB" id="A0A0D1ZMZ3"/>
<dbReference type="EMBL" id="KN847521">
    <property type="protein sequence ID" value="KIV95334.1"/>
    <property type="molecule type" value="Genomic_DNA"/>
</dbReference>
<gene>
    <name evidence="3" type="ORF">PV10_03003</name>
</gene>